<proteinExistence type="predicted"/>
<accession>A0A067BXD0</accession>
<feature type="compositionally biased region" description="Basic and acidic residues" evidence="1">
    <location>
        <begin position="377"/>
        <end position="387"/>
    </location>
</feature>
<organism evidence="3 4">
    <name type="scientific">Saprolegnia parasitica (strain CBS 223.65)</name>
    <dbReference type="NCBI Taxonomy" id="695850"/>
    <lineage>
        <taxon>Eukaryota</taxon>
        <taxon>Sar</taxon>
        <taxon>Stramenopiles</taxon>
        <taxon>Oomycota</taxon>
        <taxon>Saprolegniomycetes</taxon>
        <taxon>Saprolegniales</taxon>
        <taxon>Saprolegniaceae</taxon>
        <taxon>Saprolegnia</taxon>
    </lineage>
</organism>
<dbReference type="KEGG" id="spar:SPRG_14798"/>
<dbReference type="SUPFAM" id="SSF47576">
    <property type="entry name" value="Calponin-homology domain, CH-domain"/>
    <property type="match status" value="1"/>
</dbReference>
<feature type="region of interest" description="Disordered" evidence="1">
    <location>
        <begin position="377"/>
        <end position="404"/>
    </location>
</feature>
<dbReference type="EMBL" id="KK583366">
    <property type="protein sequence ID" value="KDO19187.1"/>
    <property type="molecule type" value="Genomic_DNA"/>
</dbReference>
<dbReference type="InterPro" id="IPR001715">
    <property type="entry name" value="CH_dom"/>
</dbReference>
<dbReference type="PROSITE" id="PS50021">
    <property type="entry name" value="CH"/>
    <property type="match status" value="1"/>
</dbReference>
<evidence type="ECO:0000256" key="1">
    <source>
        <dbReference type="SAM" id="MobiDB-lite"/>
    </source>
</evidence>
<dbReference type="AlphaFoldDB" id="A0A067BXD0"/>
<dbReference type="VEuPathDB" id="FungiDB:SPRG_14798"/>
<dbReference type="Proteomes" id="UP000030745">
    <property type="component" value="Unassembled WGS sequence"/>
</dbReference>
<dbReference type="InterPro" id="IPR036872">
    <property type="entry name" value="CH_dom_sf"/>
</dbReference>
<dbReference type="GeneID" id="24136583"/>
<dbReference type="Gene3D" id="1.10.418.10">
    <property type="entry name" value="Calponin-like domain"/>
    <property type="match status" value="1"/>
</dbReference>
<keyword evidence="4" id="KW-1185">Reference proteome</keyword>
<feature type="domain" description="Calponin-homology (CH)" evidence="2">
    <location>
        <begin position="772"/>
        <end position="882"/>
    </location>
</feature>
<feature type="region of interest" description="Disordered" evidence="1">
    <location>
        <begin position="141"/>
        <end position="162"/>
    </location>
</feature>
<evidence type="ECO:0000313" key="3">
    <source>
        <dbReference type="EMBL" id="KDO19187.1"/>
    </source>
</evidence>
<gene>
    <name evidence="3" type="ORF">SPRG_14798</name>
</gene>
<evidence type="ECO:0000313" key="4">
    <source>
        <dbReference type="Proteomes" id="UP000030745"/>
    </source>
</evidence>
<dbReference type="OMA" id="CYLTSSA"/>
<evidence type="ECO:0000259" key="2">
    <source>
        <dbReference type="PROSITE" id="PS50021"/>
    </source>
</evidence>
<dbReference type="RefSeq" id="XP_012210120.1">
    <property type="nucleotide sequence ID" value="XM_012354730.1"/>
</dbReference>
<dbReference type="OrthoDB" id="122837at2759"/>
<protein>
    <recommendedName>
        <fullName evidence="2">Calponin-homology (CH) domain-containing protein</fullName>
    </recommendedName>
</protein>
<name>A0A067BXD0_SAPPC</name>
<reference evidence="3 4" key="1">
    <citation type="journal article" date="2013" name="PLoS Genet.">
        <title>Distinctive expansion of potential virulence genes in the genome of the oomycete fish pathogen Saprolegnia parasitica.</title>
        <authorList>
            <person name="Jiang R.H."/>
            <person name="de Bruijn I."/>
            <person name="Haas B.J."/>
            <person name="Belmonte R."/>
            <person name="Lobach L."/>
            <person name="Christie J."/>
            <person name="van den Ackerveken G."/>
            <person name="Bottin A."/>
            <person name="Bulone V."/>
            <person name="Diaz-Moreno S.M."/>
            <person name="Dumas B."/>
            <person name="Fan L."/>
            <person name="Gaulin E."/>
            <person name="Govers F."/>
            <person name="Grenville-Briggs L.J."/>
            <person name="Horner N.R."/>
            <person name="Levin J.Z."/>
            <person name="Mammella M."/>
            <person name="Meijer H.J."/>
            <person name="Morris P."/>
            <person name="Nusbaum C."/>
            <person name="Oome S."/>
            <person name="Phillips A.J."/>
            <person name="van Rooyen D."/>
            <person name="Rzeszutek E."/>
            <person name="Saraiva M."/>
            <person name="Secombes C.J."/>
            <person name="Seidl M.F."/>
            <person name="Snel B."/>
            <person name="Stassen J.H."/>
            <person name="Sykes S."/>
            <person name="Tripathy S."/>
            <person name="van den Berg H."/>
            <person name="Vega-Arreguin J.C."/>
            <person name="Wawra S."/>
            <person name="Young S.K."/>
            <person name="Zeng Q."/>
            <person name="Dieguez-Uribeondo J."/>
            <person name="Russ C."/>
            <person name="Tyler B.M."/>
            <person name="van West P."/>
        </authorList>
    </citation>
    <scope>NUCLEOTIDE SEQUENCE [LARGE SCALE GENOMIC DNA]</scope>
    <source>
        <strain evidence="3 4">CBS 223.65</strain>
    </source>
</reference>
<sequence length="896" mass="99308">MTCGGQSDHEDKQLLHWVNSLPVASCLLVDSFDQLRSGDVFADIFGLVHHNESDSQRAILGPPAQKLQIVLTSVLQLVSAAEWSQRYVLREPETILDILDGSHAAIATLLRALKKRWDLVARQVQHRDRLDAQLQRQIEKQLPSPAAARPIKPSPHDWNPSTQQCVTVSKKVRAPEASARPCSRSTHKSGPRRMIDAADVPYDMHPLDARTTKAARDGSDLAEFTTHMAESKRATAFAICKWIRSLSIPLGFEASLEKATASSFLHTAASVFKDGVILCQLTAVVVYHLGASSAKAKLRPVATQPGTFVPQGCCLQPVTLAQKRHNLQLALHLLREIPEVTHPVVCALDLYDPLASAFDEHIWTLLHVLYKLSRSKERGAPPCRDRPVLPPAPPVEPSGSSRNEVVFPSVSPQQVHAVRDWLQHLGLDASSSATGLLADPYRNGSFLCDVLNRLVARDRELTFHRTPKTLHQAKANLQAGFHCLHAQRISLPPLYWSLEHGYGLLKGHFHAVYGFWWHLSQALQSSAVTPTAPHTTSHELATRKILVAEWLRTKGFLSDLRHATAHHHHWTFDMLKPCLVNGTLLLAMASTLTQSSESCRVVLDPVPTSVARAHIAEALELLRLLPSMPQRFLWCEDKVRAGDDAVLLGLLEDVQGLGDTPGAVAPQRCLPRAAVSTDHLLPIREEDDDDTSGTKQHHLECVHTQAAISSSRQWREIDIDTDLDLLPRAHHSDGIDIEEESARPPTLPSPHAPPQFVRRPTLVPRASAALPAVDTEPLATWLEHLQVKPLPRLDGHTLDAFRDGLLLVQVVEKVEHIRVLEGVCRQPKGKKAPCLHNIKKVLDILRLKKTMPLLLLRKDREIYAGDRTVILTLLDHIRKAYGYQHLAVGSKPSTSA</sequence>